<dbReference type="InterPro" id="IPR029753">
    <property type="entry name" value="D-isomer_DH_CS"/>
</dbReference>
<dbReference type="GO" id="GO:0016616">
    <property type="term" value="F:oxidoreductase activity, acting on the CH-OH group of donors, NAD or NADP as acceptor"/>
    <property type="evidence" value="ECO:0007669"/>
    <property type="project" value="UniProtKB-ARBA"/>
</dbReference>
<evidence type="ECO:0000259" key="3">
    <source>
        <dbReference type="Pfam" id="PF02826"/>
    </source>
</evidence>
<dbReference type="PANTHER" id="PTHR43333">
    <property type="entry name" value="2-HACID_DH_C DOMAIN-CONTAINING PROTEIN"/>
    <property type="match status" value="1"/>
</dbReference>
<accession>A0A372EJS1</accession>
<dbReference type="EMBL" id="QVLS01000005">
    <property type="protein sequence ID" value="RFP79153.1"/>
    <property type="molecule type" value="Genomic_DNA"/>
</dbReference>
<keyword evidence="1" id="KW-0560">Oxidoreductase</keyword>
<protein>
    <submittedName>
        <fullName evidence="4">Glyoxylate/hydroxypyruvate reductase A</fullName>
    </submittedName>
</protein>
<proteinExistence type="predicted"/>
<dbReference type="CDD" id="cd12164">
    <property type="entry name" value="GDH_like_2"/>
    <property type="match status" value="1"/>
</dbReference>
<feature type="domain" description="D-isomer specific 2-hydroxyacid dehydrogenase NAD-binding" evidence="3">
    <location>
        <begin position="100"/>
        <end position="271"/>
    </location>
</feature>
<dbReference type="PROSITE" id="PS00671">
    <property type="entry name" value="D_2_HYDROXYACID_DH_3"/>
    <property type="match status" value="1"/>
</dbReference>
<dbReference type="GO" id="GO:0051287">
    <property type="term" value="F:NAD binding"/>
    <property type="evidence" value="ECO:0007669"/>
    <property type="project" value="InterPro"/>
</dbReference>
<comment type="caution">
    <text evidence="4">The sequence shown here is derived from an EMBL/GenBank/DDBJ whole genome shotgun (WGS) entry which is preliminary data.</text>
</comment>
<dbReference type="Gene3D" id="3.40.50.720">
    <property type="entry name" value="NAD(P)-binding Rossmann-like Domain"/>
    <property type="match status" value="2"/>
</dbReference>
<dbReference type="Pfam" id="PF02826">
    <property type="entry name" value="2-Hacid_dh_C"/>
    <property type="match status" value="1"/>
</dbReference>
<evidence type="ECO:0000256" key="2">
    <source>
        <dbReference type="ARBA" id="ARBA00023027"/>
    </source>
</evidence>
<organism evidence="4 5">
    <name type="scientific">Hydrogenophaga borbori</name>
    <dbReference type="NCBI Taxonomy" id="2294117"/>
    <lineage>
        <taxon>Bacteria</taxon>
        <taxon>Pseudomonadati</taxon>
        <taxon>Pseudomonadota</taxon>
        <taxon>Betaproteobacteria</taxon>
        <taxon>Burkholderiales</taxon>
        <taxon>Comamonadaceae</taxon>
        <taxon>Hydrogenophaga</taxon>
    </lineage>
</organism>
<evidence type="ECO:0000313" key="4">
    <source>
        <dbReference type="EMBL" id="RFP79153.1"/>
    </source>
</evidence>
<dbReference type="InterPro" id="IPR006140">
    <property type="entry name" value="D-isomer_DH_NAD-bd"/>
</dbReference>
<name>A0A372EJS1_9BURK</name>
<gene>
    <name evidence="4" type="ORF">DY262_09190</name>
</gene>
<evidence type="ECO:0000256" key="1">
    <source>
        <dbReference type="ARBA" id="ARBA00023002"/>
    </source>
</evidence>
<dbReference type="RefSeq" id="WP_116958627.1">
    <property type="nucleotide sequence ID" value="NZ_QVLS01000005.1"/>
</dbReference>
<keyword evidence="4" id="KW-0670">Pyruvate</keyword>
<dbReference type="Proteomes" id="UP000261931">
    <property type="component" value="Unassembled WGS sequence"/>
</dbReference>
<dbReference type="AlphaFoldDB" id="A0A372EJS1"/>
<keyword evidence="2" id="KW-0520">NAD</keyword>
<sequence>MHITVCLSQQKPEPWQEGLQAALPDATVSVWQPGAAAADYAVVWAPPQAFFDEQPGLKAAFNTGAGVDALLGLRVAPSTRLVRLDDAGMSVQMAEFACHAVIRHFRELDAYEADVREGRWSYRKPRARADFPVGVMGLGVLGERVARALTVFDFPVHGWSRSPKTIDGVRCHAGEAQLDTFLSSCRVLVNLLPLTPQTQDILNRRTLGLLRPGGYLVNLARGAHLVDEDLLALLDSGHLAGAALDVFRTEPLPAGHGFWNHPKITLTPHTSARTLREESIAQIARKIAALQRGEPVAGEVDRQRGY</sequence>
<dbReference type="InterPro" id="IPR036291">
    <property type="entry name" value="NAD(P)-bd_dom_sf"/>
</dbReference>
<keyword evidence="5" id="KW-1185">Reference proteome</keyword>
<dbReference type="PANTHER" id="PTHR43333:SF1">
    <property type="entry name" value="D-ISOMER SPECIFIC 2-HYDROXYACID DEHYDROGENASE NAD-BINDING DOMAIN-CONTAINING PROTEIN"/>
    <property type="match status" value="1"/>
</dbReference>
<dbReference type="SUPFAM" id="SSF51735">
    <property type="entry name" value="NAD(P)-binding Rossmann-fold domains"/>
    <property type="match status" value="1"/>
</dbReference>
<evidence type="ECO:0000313" key="5">
    <source>
        <dbReference type="Proteomes" id="UP000261931"/>
    </source>
</evidence>
<reference evidence="4 5" key="1">
    <citation type="submission" date="2018-08" db="EMBL/GenBank/DDBJ databases">
        <title>Hydrogenophaga sp. LA-38 isolated from sludge.</title>
        <authorList>
            <person name="Im W.-T."/>
        </authorList>
    </citation>
    <scope>NUCLEOTIDE SEQUENCE [LARGE SCALE GENOMIC DNA]</scope>
    <source>
        <strain evidence="4 5">LA-38</strain>
    </source>
</reference>